<keyword evidence="5 12" id="KW-0489">Methyltransferase</keyword>
<evidence type="ECO:0000256" key="1">
    <source>
        <dbReference type="ARBA" id="ARBA00001966"/>
    </source>
</evidence>
<evidence type="ECO:0000313" key="12">
    <source>
        <dbReference type="EMBL" id="PJC02086.1"/>
    </source>
</evidence>
<dbReference type="NCBIfam" id="TIGR00048">
    <property type="entry name" value="rRNA_mod_RlmN"/>
    <property type="match status" value="1"/>
</dbReference>
<sequence>MDISSLEKILSTEPKFRLKQARQAIYVDFVSNWDETTTLSKELRSKLNKEAPLEINSGLSESQDKNTKKVLITLEDGLQIETVLMKHGDGRRTVCVSSQVGCPLGCTFCATGQMGFKRNLTSYEIIEQVIYWGRVLKKKNDRISNIVFMGMGEPFLNYDNVMKAIRVLNDQDGFDIGARKISISTAGLIVEIRKLAKEDLQVNLAISLHAPTDVLRSELMPVNKRVSLKRLFAAIDYYIDLTNRKVMFEYLMIDKINDRQIDAERLAELMNRPLCMVNLIPYNPTNKYQPSSQKAIEV</sequence>
<dbReference type="SFLD" id="SFLDS00029">
    <property type="entry name" value="Radical_SAM"/>
    <property type="match status" value="1"/>
</dbReference>
<dbReference type="GO" id="GO:0051539">
    <property type="term" value="F:4 iron, 4 sulfur cluster binding"/>
    <property type="evidence" value="ECO:0007669"/>
    <property type="project" value="UniProtKB-KW"/>
</dbReference>
<comment type="cofactor">
    <cofactor evidence="1">
        <name>[4Fe-4S] cluster</name>
        <dbReference type="ChEBI" id="CHEBI:49883"/>
    </cofactor>
</comment>
<name>A0A2M8DRW7_9BACT</name>
<evidence type="ECO:0000313" key="13">
    <source>
        <dbReference type="Proteomes" id="UP000230136"/>
    </source>
</evidence>
<proteinExistence type="predicted"/>
<evidence type="ECO:0000256" key="6">
    <source>
        <dbReference type="ARBA" id="ARBA00022679"/>
    </source>
</evidence>
<dbReference type="AlphaFoldDB" id="A0A2M8DRW7"/>
<evidence type="ECO:0000256" key="2">
    <source>
        <dbReference type="ARBA" id="ARBA00022485"/>
    </source>
</evidence>
<dbReference type="GO" id="GO:0070475">
    <property type="term" value="P:rRNA base methylation"/>
    <property type="evidence" value="ECO:0007669"/>
    <property type="project" value="InterPro"/>
</dbReference>
<keyword evidence="7" id="KW-0949">S-adenosyl-L-methionine</keyword>
<keyword evidence="4" id="KW-0698">rRNA processing</keyword>
<evidence type="ECO:0000256" key="7">
    <source>
        <dbReference type="ARBA" id="ARBA00022691"/>
    </source>
</evidence>
<evidence type="ECO:0000256" key="3">
    <source>
        <dbReference type="ARBA" id="ARBA00022490"/>
    </source>
</evidence>
<keyword evidence="8" id="KW-0479">Metal-binding</keyword>
<gene>
    <name evidence="12" type="primary">rlmN</name>
    <name evidence="12" type="ORF">CO073_01320</name>
</gene>
<keyword evidence="2" id="KW-0004">4Fe-4S</keyword>
<comment type="caution">
    <text evidence="12">The sequence shown here is derived from an EMBL/GenBank/DDBJ whole genome shotgun (WGS) entry which is preliminary data.</text>
</comment>
<dbReference type="Gene3D" id="1.10.150.530">
    <property type="match status" value="1"/>
</dbReference>
<feature type="domain" description="Radical SAM core" evidence="11">
    <location>
        <begin position="88"/>
        <end position="298"/>
    </location>
</feature>
<evidence type="ECO:0000259" key="11">
    <source>
        <dbReference type="PROSITE" id="PS51918"/>
    </source>
</evidence>
<keyword evidence="10" id="KW-0411">Iron-sulfur</keyword>
<dbReference type="Proteomes" id="UP000230136">
    <property type="component" value="Unassembled WGS sequence"/>
</dbReference>
<dbReference type="CDD" id="cd01335">
    <property type="entry name" value="Radical_SAM"/>
    <property type="match status" value="1"/>
</dbReference>
<dbReference type="GO" id="GO:0046872">
    <property type="term" value="F:metal ion binding"/>
    <property type="evidence" value="ECO:0007669"/>
    <property type="project" value="UniProtKB-KW"/>
</dbReference>
<dbReference type="InterPro" id="IPR007197">
    <property type="entry name" value="rSAM"/>
</dbReference>
<evidence type="ECO:0000256" key="8">
    <source>
        <dbReference type="ARBA" id="ARBA00022723"/>
    </source>
</evidence>
<dbReference type="FunFam" id="3.20.20.70:FF:000014">
    <property type="entry name" value="Probable dual-specificity RNA methyltransferase RlmN"/>
    <property type="match status" value="1"/>
</dbReference>
<protein>
    <submittedName>
        <fullName evidence="12">23S rRNA (Adenine(2503)-C(2))-methyltransferase RlmN</fullName>
    </submittedName>
</protein>
<evidence type="ECO:0000256" key="10">
    <source>
        <dbReference type="ARBA" id="ARBA00023014"/>
    </source>
</evidence>
<evidence type="ECO:0000256" key="4">
    <source>
        <dbReference type="ARBA" id="ARBA00022552"/>
    </source>
</evidence>
<dbReference type="GO" id="GO:0008168">
    <property type="term" value="F:methyltransferase activity"/>
    <property type="evidence" value="ECO:0007669"/>
    <property type="project" value="UniProtKB-KW"/>
</dbReference>
<dbReference type="InterPro" id="IPR027492">
    <property type="entry name" value="RNA_MTrfase_RlmN"/>
</dbReference>
<dbReference type="PANTHER" id="PTHR30544:SF5">
    <property type="entry name" value="RADICAL SAM CORE DOMAIN-CONTAINING PROTEIN"/>
    <property type="match status" value="1"/>
</dbReference>
<feature type="non-terminal residue" evidence="12">
    <location>
        <position position="298"/>
    </location>
</feature>
<dbReference type="InterPro" id="IPR040072">
    <property type="entry name" value="Methyltransferase_A"/>
</dbReference>
<dbReference type="SUPFAM" id="SSF102114">
    <property type="entry name" value="Radical SAM enzymes"/>
    <property type="match status" value="1"/>
</dbReference>
<dbReference type="Gene3D" id="3.20.20.70">
    <property type="entry name" value="Aldolase class I"/>
    <property type="match status" value="1"/>
</dbReference>
<dbReference type="InterPro" id="IPR013785">
    <property type="entry name" value="Aldolase_TIM"/>
</dbReference>
<reference evidence="13" key="1">
    <citation type="submission" date="2017-09" db="EMBL/GenBank/DDBJ databases">
        <title>Depth-based differentiation of microbial function through sediment-hosted aquifers and enrichment of novel symbionts in the deep terrestrial subsurface.</title>
        <authorList>
            <person name="Probst A.J."/>
            <person name="Ladd B."/>
            <person name="Jarett J.K."/>
            <person name="Geller-Mcgrath D.E."/>
            <person name="Sieber C.M.K."/>
            <person name="Emerson J.B."/>
            <person name="Anantharaman K."/>
            <person name="Thomas B.C."/>
            <person name="Malmstrom R."/>
            <person name="Stieglmeier M."/>
            <person name="Klingl A."/>
            <person name="Woyke T."/>
            <person name="Ryan C.M."/>
            <person name="Banfield J.F."/>
        </authorList>
    </citation>
    <scope>NUCLEOTIDE SEQUENCE [LARGE SCALE GENOMIC DNA]</scope>
</reference>
<keyword evidence="6 12" id="KW-0808">Transferase</keyword>
<accession>A0A2M8DRW7</accession>
<evidence type="ECO:0000256" key="5">
    <source>
        <dbReference type="ARBA" id="ARBA00022603"/>
    </source>
</evidence>
<evidence type="ECO:0000256" key="9">
    <source>
        <dbReference type="ARBA" id="ARBA00023004"/>
    </source>
</evidence>
<keyword evidence="9" id="KW-0408">Iron</keyword>
<dbReference type="InterPro" id="IPR058240">
    <property type="entry name" value="rSAM_sf"/>
</dbReference>
<dbReference type="PROSITE" id="PS51918">
    <property type="entry name" value="RADICAL_SAM"/>
    <property type="match status" value="1"/>
</dbReference>
<dbReference type="PANTHER" id="PTHR30544">
    <property type="entry name" value="23S RRNA METHYLTRANSFERASE"/>
    <property type="match status" value="1"/>
</dbReference>
<keyword evidence="3" id="KW-0963">Cytoplasm</keyword>
<organism evidence="12 13">
    <name type="scientific">Candidatus Komeilibacteria bacterium CG_4_9_14_0_8_um_filter_36_9</name>
    <dbReference type="NCBI Taxonomy" id="1974473"/>
    <lineage>
        <taxon>Bacteria</taxon>
        <taxon>Candidatus Komeiliibacteriota</taxon>
    </lineage>
</organism>
<dbReference type="GO" id="GO:0030488">
    <property type="term" value="P:tRNA methylation"/>
    <property type="evidence" value="ECO:0007669"/>
    <property type="project" value="InterPro"/>
</dbReference>
<dbReference type="Pfam" id="PF04055">
    <property type="entry name" value="Radical_SAM"/>
    <property type="match status" value="1"/>
</dbReference>
<dbReference type="EMBL" id="PFSY01000063">
    <property type="protein sequence ID" value="PJC02086.1"/>
    <property type="molecule type" value="Genomic_DNA"/>
</dbReference>